<keyword evidence="7" id="KW-1185">Reference proteome</keyword>
<proteinExistence type="predicted"/>
<dbReference type="SUPFAM" id="SSF51679">
    <property type="entry name" value="Bacterial luciferase-like"/>
    <property type="match status" value="1"/>
</dbReference>
<comment type="caution">
    <text evidence="6">The sequence shown here is derived from an EMBL/GenBank/DDBJ whole genome shotgun (WGS) entry which is preliminary data.</text>
</comment>
<evidence type="ECO:0000313" key="6">
    <source>
        <dbReference type="EMBL" id="MCE7011064.1"/>
    </source>
</evidence>
<dbReference type="RefSeq" id="WP_233733397.1">
    <property type="nucleotide sequence ID" value="NZ_JAJVCN010000004.1"/>
</dbReference>
<dbReference type="PANTHER" id="PTHR42847:SF4">
    <property type="entry name" value="ALKANESULFONATE MONOOXYGENASE-RELATED"/>
    <property type="match status" value="1"/>
</dbReference>
<dbReference type="Pfam" id="PF00296">
    <property type="entry name" value="Bac_luciferase"/>
    <property type="match status" value="1"/>
</dbReference>
<evidence type="ECO:0000256" key="3">
    <source>
        <dbReference type="ARBA" id="ARBA00023002"/>
    </source>
</evidence>
<reference evidence="6 7" key="1">
    <citation type="submission" date="2021-12" db="EMBL/GenBank/DDBJ databases">
        <title>Genome sequence of Kibdelosporangium philippinense ATCC 49844.</title>
        <authorList>
            <person name="Fedorov E.A."/>
            <person name="Omeragic M."/>
            <person name="Shalygina K.F."/>
            <person name="Maclea K.S."/>
        </authorList>
    </citation>
    <scope>NUCLEOTIDE SEQUENCE [LARGE SCALE GENOMIC DNA]</scope>
    <source>
        <strain evidence="6 7">ATCC 49844</strain>
    </source>
</reference>
<dbReference type="EMBL" id="JAJVCN010000004">
    <property type="protein sequence ID" value="MCE7011064.1"/>
    <property type="molecule type" value="Genomic_DNA"/>
</dbReference>
<sequence length="297" mass="32525">MTDYGHDLVLGTFITPSVNDPDRVVGLAELTEAVGLDAATFQDHPYNVGLLDAWTLLSWVAARTERILVTGNVLNLPLRPPAVLAKSAASLDLLSHGRFELGIGAGSFVDPIHGMGGGRKSPGERIETLSEAIDIFRGVWDADTRGAFRFDGKHYQVPGMKHGPKPAHDISIWLGAYKPRMLKLTGSKADGWLPTLEYLKQGDIARSNAIIDEAAANAGRDPRQVRRLLNIVRPSFDDQSDTFLRGRPEDWVDELLPLVIEHGFSAFFIGGDDPRTIRRFAEEVAPALRTAVAEERA</sequence>
<dbReference type="Proteomes" id="UP001521150">
    <property type="component" value="Unassembled WGS sequence"/>
</dbReference>
<keyword evidence="3" id="KW-0560">Oxidoreductase</keyword>
<dbReference type="InterPro" id="IPR036661">
    <property type="entry name" value="Luciferase-like_sf"/>
</dbReference>
<evidence type="ECO:0000259" key="5">
    <source>
        <dbReference type="Pfam" id="PF00296"/>
    </source>
</evidence>
<evidence type="ECO:0000313" key="7">
    <source>
        <dbReference type="Proteomes" id="UP001521150"/>
    </source>
</evidence>
<keyword evidence="1" id="KW-0285">Flavoprotein</keyword>
<organism evidence="6 7">
    <name type="scientific">Kibdelosporangium philippinense</name>
    <dbReference type="NCBI Taxonomy" id="211113"/>
    <lineage>
        <taxon>Bacteria</taxon>
        <taxon>Bacillati</taxon>
        <taxon>Actinomycetota</taxon>
        <taxon>Actinomycetes</taxon>
        <taxon>Pseudonocardiales</taxon>
        <taxon>Pseudonocardiaceae</taxon>
        <taxon>Kibdelosporangium</taxon>
    </lineage>
</organism>
<dbReference type="PANTHER" id="PTHR42847">
    <property type="entry name" value="ALKANESULFONATE MONOOXYGENASE"/>
    <property type="match status" value="1"/>
</dbReference>
<gene>
    <name evidence="6" type="ORF">LWC34_50915</name>
</gene>
<dbReference type="Gene3D" id="3.20.20.30">
    <property type="entry name" value="Luciferase-like domain"/>
    <property type="match status" value="1"/>
</dbReference>
<evidence type="ECO:0000256" key="4">
    <source>
        <dbReference type="ARBA" id="ARBA00023033"/>
    </source>
</evidence>
<dbReference type="InterPro" id="IPR011251">
    <property type="entry name" value="Luciferase-like_dom"/>
</dbReference>
<accession>A0ABS8ZU00</accession>
<name>A0ABS8ZU00_9PSEU</name>
<evidence type="ECO:0000256" key="1">
    <source>
        <dbReference type="ARBA" id="ARBA00022630"/>
    </source>
</evidence>
<dbReference type="InterPro" id="IPR050172">
    <property type="entry name" value="SsuD_RutA_monooxygenase"/>
</dbReference>
<keyword evidence="2" id="KW-0288">FMN</keyword>
<feature type="domain" description="Luciferase-like" evidence="5">
    <location>
        <begin position="17"/>
        <end position="231"/>
    </location>
</feature>
<protein>
    <submittedName>
        <fullName evidence="6">LLM class flavin-dependent oxidoreductase</fullName>
    </submittedName>
</protein>
<keyword evidence="4" id="KW-0503">Monooxygenase</keyword>
<evidence type="ECO:0000256" key="2">
    <source>
        <dbReference type="ARBA" id="ARBA00022643"/>
    </source>
</evidence>